<dbReference type="Proteomes" id="UP000240505">
    <property type="component" value="Chromosome"/>
</dbReference>
<dbReference type="Pfam" id="PF05488">
    <property type="entry name" value="PAAR_motif"/>
    <property type="match status" value="1"/>
</dbReference>
<keyword evidence="2" id="KW-1185">Reference proteome</keyword>
<reference evidence="1 2" key="1">
    <citation type="submission" date="2018-03" db="EMBL/GenBank/DDBJ databases">
        <title>Massilia armeniaca sp. nov., isolated from desert soil.</title>
        <authorList>
            <person name="Huang H."/>
            <person name="Ren M."/>
        </authorList>
    </citation>
    <scope>NUCLEOTIDE SEQUENCE [LARGE SCALE GENOMIC DNA]</scope>
    <source>
        <strain evidence="1 2">ZMN-3</strain>
    </source>
</reference>
<dbReference type="OrthoDB" id="197187at2"/>
<gene>
    <name evidence="1" type="ORF">C9I28_11660</name>
</gene>
<dbReference type="InterPro" id="IPR008727">
    <property type="entry name" value="PAAR_motif"/>
</dbReference>
<dbReference type="EMBL" id="CP028324">
    <property type="protein sequence ID" value="AVR96289.1"/>
    <property type="molecule type" value="Genomic_DNA"/>
</dbReference>
<dbReference type="RefSeq" id="WP_107141637.1">
    <property type="nucleotide sequence ID" value="NZ_CP028324.1"/>
</dbReference>
<evidence type="ECO:0008006" key="3">
    <source>
        <dbReference type="Google" id="ProtNLM"/>
    </source>
</evidence>
<name>A0A2R4C9G9_9BURK</name>
<organism evidence="1 2">
    <name type="scientific">Pseudoduganella armeniaca</name>
    <dbReference type="NCBI Taxonomy" id="2072590"/>
    <lineage>
        <taxon>Bacteria</taxon>
        <taxon>Pseudomonadati</taxon>
        <taxon>Pseudomonadota</taxon>
        <taxon>Betaproteobacteria</taxon>
        <taxon>Burkholderiales</taxon>
        <taxon>Oxalobacteraceae</taxon>
        <taxon>Telluria group</taxon>
        <taxon>Pseudoduganella</taxon>
    </lineage>
</organism>
<dbReference type="KEGG" id="masz:C9I28_11660"/>
<proteinExistence type="predicted"/>
<accession>A0A2R4C9G9</accession>
<dbReference type="Gene3D" id="2.60.200.60">
    <property type="match status" value="1"/>
</dbReference>
<protein>
    <recommendedName>
        <fullName evidence="3">PAAR domain-containing protein</fullName>
    </recommendedName>
</protein>
<dbReference type="AlphaFoldDB" id="A0A2R4C9G9"/>
<sequence>MRGVIRLNDPTSHGGKVISAAPNSTVMGIAVARKGDTCVCPLPGHSVCIIAEGDPKVLIDGVPVAFDGHRTSCGATLITTMPGSGRG</sequence>
<dbReference type="CDD" id="cd14744">
    <property type="entry name" value="PAAR_CT_2"/>
    <property type="match status" value="1"/>
</dbReference>
<evidence type="ECO:0000313" key="2">
    <source>
        <dbReference type="Proteomes" id="UP000240505"/>
    </source>
</evidence>
<evidence type="ECO:0000313" key="1">
    <source>
        <dbReference type="EMBL" id="AVR96289.1"/>
    </source>
</evidence>